<dbReference type="EMBL" id="SOZJ01000003">
    <property type="protein sequence ID" value="TGJ68777.1"/>
    <property type="molecule type" value="Genomic_DNA"/>
</dbReference>
<proteinExistence type="predicted"/>
<evidence type="ECO:0000313" key="2">
    <source>
        <dbReference type="Proteomes" id="UP000297595"/>
    </source>
</evidence>
<reference evidence="1 2" key="1">
    <citation type="submission" date="2019-03" db="EMBL/GenBank/DDBJ databases">
        <title>Nematode-trapping fungi genome.</title>
        <authorList>
            <person name="Vidal-Diez De Ulzurrun G."/>
        </authorList>
    </citation>
    <scope>NUCLEOTIDE SEQUENCE [LARGE SCALE GENOMIC DNA]</scope>
    <source>
        <strain evidence="1 2">TWF154</strain>
    </source>
</reference>
<protein>
    <submittedName>
        <fullName evidence="1">Uncharacterized protein</fullName>
    </submittedName>
</protein>
<name>A0A7C8KI05_ORBOL</name>
<sequence length="235" mass="26848">MYSRVLINALRRQASTLSILTNCRYTPRHTRPTALKSTSNSYVYVHARGFASESELDLLSSAETPSVAATIVAELQEANVRCTGAGIDTLEEIYAEKTHEEVLGCSQSYELWWTLAANGVSGSDSLSHLDLNISKVRQWRSELALDLWIHHKVYKLWEALYKHSTVFKDMIDEQEKDYVDFNRPGIDSQYLWVWMYRIFREGIVERGDVENLPEVILRDIIIGSGESRLLCQQTG</sequence>
<dbReference type="Proteomes" id="UP000297595">
    <property type="component" value="Unassembled WGS sequence"/>
</dbReference>
<evidence type="ECO:0000313" key="1">
    <source>
        <dbReference type="EMBL" id="TGJ68777.1"/>
    </source>
</evidence>
<dbReference type="AlphaFoldDB" id="A0A7C8KI05"/>
<gene>
    <name evidence="1" type="ORF">EYR41_004862</name>
</gene>
<accession>A0A7C8KI05</accession>
<comment type="caution">
    <text evidence="1">The sequence shown here is derived from an EMBL/GenBank/DDBJ whole genome shotgun (WGS) entry which is preliminary data.</text>
</comment>
<organism evidence="1 2">
    <name type="scientific">Orbilia oligospora</name>
    <name type="common">Nematode-trapping fungus</name>
    <name type="synonym">Arthrobotrys oligospora</name>
    <dbReference type="NCBI Taxonomy" id="2813651"/>
    <lineage>
        <taxon>Eukaryota</taxon>
        <taxon>Fungi</taxon>
        <taxon>Dikarya</taxon>
        <taxon>Ascomycota</taxon>
        <taxon>Pezizomycotina</taxon>
        <taxon>Orbiliomycetes</taxon>
        <taxon>Orbiliales</taxon>
        <taxon>Orbiliaceae</taxon>
        <taxon>Orbilia</taxon>
    </lineage>
</organism>